<dbReference type="Proteomes" id="UP000051681">
    <property type="component" value="Unassembled WGS sequence"/>
</dbReference>
<reference evidence="5 6" key="1">
    <citation type="submission" date="2015-09" db="EMBL/GenBank/DDBJ databases">
        <authorList>
            <consortium name="Swine Surveillance"/>
        </authorList>
    </citation>
    <scope>NUCLEOTIDE SEQUENCE [LARGE SCALE GENOMIC DNA]</scope>
    <source>
        <strain evidence="5 6">CECT 8383</strain>
    </source>
</reference>
<dbReference type="InterPro" id="IPR052708">
    <property type="entry name" value="PxpC"/>
</dbReference>
<dbReference type="PANTHER" id="PTHR43309">
    <property type="entry name" value="5-OXOPROLINASE SUBUNIT C"/>
    <property type="match status" value="1"/>
</dbReference>
<dbReference type="GO" id="GO:0005524">
    <property type="term" value="F:ATP binding"/>
    <property type="evidence" value="ECO:0007669"/>
    <property type="project" value="UniProtKB-KW"/>
</dbReference>
<name>A0A0P1H266_9RHOB</name>
<dbReference type="OrthoDB" id="9768696at2"/>
<dbReference type="InterPro" id="IPR003778">
    <property type="entry name" value="CT_A_B"/>
</dbReference>
<keyword evidence="6" id="KW-1185">Reference proteome</keyword>
<keyword evidence="3" id="KW-0067">ATP-binding</keyword>
<dbReference type="AlphaFoldDB" id="A0A0P1H266"/>
<keyword evidence="2" id="KW-0378">Hydrolase</keyword>
<protein>
    <submittedName>
        <fullName evidence="5">KipI antagonist</fullName>
    </submittedName>
</protein>
<dbReference type="EMBL" id="CYSF01000006">
    <property type="protein sequence ID" value="CUH84188.1"/>
    <property type="molecule type" value="Genomic_DNA"/>
</dbReference>
<dbReference type="InterPro" id="IPR029000">
    <property type="entry name" value="Cyclophilin-like_dom_sf"/>
</dbReference>
<dbReference type="GO" id="GO:0016787">
    <property type="term" value="F:hydrolase activity"/>
    <property type="evidence" value="ECO:0007669"/>
    <property type="project" value="UniProtKB-KW"/>
</dbReference>
<evidence type="ECO:0000256" key="3">
    <source>
        <dbReference type="ARBA" id="ARBA00022840"/>
    </source>
</evidence>
<accession>A0A0P1H266</accession>
<sequence>MNATLHIHRAGPAMSVQDLGRPGYMAQGIATGGAADRLALLEGAALLQSRSVLPAIEMAGMGGSFSVTAPCRFALTGAPMRATLDGEPLGWNESHLITPGQRLDIGRANAGVYGYLIFAAMLDVPAWLGSVATQAALGIGALLQAGDSLMMHADPDPMAATRRLKVEDRLSGGTLRMLPGPQTSLFAPETLSRALATEFQRDAAANRQGVRLHHDGAPFPADDAAALASDFICAGDVQMTGDGVPYVLMADCQTMGGYPRLGTVLPQDLPKLAQSSLGAKLQLSLITLDEADRLYMSEASQLNTLMAKADVKIRDPHQIRDLLSYQLISGVTNGDDLDRGGEA</sequence>
<feature type="domain" description="Carboxyltransferase" evidence="4">
    <location>
        <begin position="26"/>
        <end position="302"/>
    </location>
</feature>
<dbReference type="RefSeq" id="WP_058318266.1">
    <property type="nucleotide sequence ID" value="NZ_CYSF01000006.1"/>
</dbReference>
<evidence type="ECO:0000313" key="6">
    <source>
        <dbReference type="Proteomes" id="UP000051681"/>
    </source>
</evidence>
<dbReference type="STRING" id="340021.TM5383_01394"/>
<dbReference type="SMART" id="SM00797">
    <property type="entry name" value="AHS2"/>
    <property type="match status" value="1"/>
</dbReference>
<evidence type="ECO:0000259" key="4">
    <source>
        <dbReference type="SMART" id="SM00797"/>
    </source>
</evidence>
<proteinExistence type="predicted"/>
<dbReference type="PANTHER" id="PTHR43309:SF3">
    <property type="entry name" value="5-OXOPROLINASE SUBUNIT C"/>
    <property type="match status" value="1"/>
</dbReference>
<keyword evidence="1" id="KW-0547">Nucleotide-binding</keyword>
<gene>
    <name evidence="5" type="primary">kipA</name>
    <name evidence="5" type="ORF">TM5383_01394</name>
</gene>
<dbReference type="Gene3D" id="2.40.100.10">
    <property type="entry name" value="Cyclophilin-like"/>
    <property type="match status" value="1"/>
</dbReference>
<organism evidence="5 6">
    <name type="scientific">Thalassovita mediterranea</name>
    <dbReference type="NCBI Taxonomy" id="340021"/>
    <lineage>
        <taxon>Bacteria</taxon>
        <taxon>Pseudomonadati</taxon>
        <taxon>Pseudomonadota</taxon>
        <taxon>Alphaproteobacteria</taxon>
        <taxon>Rhodobacterales</taxon>
        <taxon>Roseobacteraceae</taxon>
        <taxon>Thalassovita</taxon>
    </lineage>
</organism>
<dbReference type="Pfam" id="PF02626">
    <property type="entry name" value="CT_A_B"/>
    <property type="match status" value="1"/>
</dbReference>
<evidence type="ECO:0000256" key="2">
    <source>
        <dbReference type="ARBA" id="ARBA00022801"/>
    </source>
</evidence>
<evidence type="ECO:0000256" key="1">
    <source>
        <dbReference type="ARBA" id="ARBA00022741"/>
    </source>
</evidence>
<evidence type="ECO:0000313" key="5">
    <source>
        <dbReference type="EMBL" id="CUH84188.1"/>
    </source>
</evidence>